<dbReference type="AlphaFoldDB" id="A0A372IP70"/>
<evidence type="ECO:0000313" key="2">
    <source>
        <dbReference type="Proteomes" id="UP000264702"/>
    </source>
</evidence>
<reference evidence="1 2" key="1">
    <citation type="submission" date="2018-08" db="EMBL/GenBank/DDBJ databases">
        <title>Acidipila sp. 4G-K13, an acidobacterium isolated from forest soil.</title>
        <authorList>
            <person name="Gao Z.-H."/>
            <person name="Qiu L.-H."/>
        </authorList>
    </citation>
    <scope>NUCLEOTIDE SEQUENCE [LARGE SCALE GENOMIC DNA]</scope>
    <source>
        <strain evidence="1 2">4G-K13</strain>
    </source>
</reference>
<organism evidence="1 2">
    <name type="scientific">Paracidobacterium acidisoli</name>
    <dbReference type="NCBI Taxonomy" id="2303751"/>
    <lineage>
        <taxon>Bacteria</taxon>
        <taxon>Pseudomonadati</taxon>
        <taxon>Acidobacteriota</taxon>
        <taxon>Terriglobia</taxon>
        <taxon>Terriglobales</taxon>
        <taxon>Acidobacteriaceae</taxon>
        <taxon>Paracidobacterium</taxon>
    </lineage>
</organism>
<sequence length="163" mass="17797">MLAGSACAAAARDAKASEWRTATDVELKSVLPARVPVRQERIETEMRTASGITDGHGKYIAGVVMITAGYSADGKYSHFFLVQAPMKVGSIQLEPGEYVLGYDHRGDVLEVRFYEAATGKPLGEVDATLNPSITRVESFRIWPPADRSVIQIGRFTFSYQPGE</sequence>
<dbReference type="OrthoDB" id="120156at2"/>
<protein>
    <submittedName>
        <fullName evidence="1">Uncharacterized protein</fullName>
    </submittedName>
</protein>
<name>A0A372IP70_9BACT</name>
<evidence type="ECO:0000313" key="1">
    <source>
        <dbReference type="EMBL" id="RFU16549.1"/>
    </source>
</evidence>
<keyword evidence="2" id="KW-1185">Reference proteome</keyword>
<gene>
    <name evidence="1" type="ORF">D0Y96_12700</name>
</gene>
<dbReference type="EMBL" id="QVQT01000004">
    <property type="protein sequence ID" value="RFU16549.1"/>
    <property type="molecule type" value="Genomic_DNA"/>
</dbReference>
<comment type="caution">
    <text evidence="1">The sequence shown here is derived from an EMBL/GenBank/DDBJ whole genome shotgun (WGS) entry which is preliminary data.</text>
</comment>
<accession>A0A372IP70</accession>
<dbReference type="Proteomes" id="UP000264702">
    <property type="component" value="Unassembled WGS sequence"/>
</dbReference>
<proteinExistence type="predicted"/>